<organism evidence="3 4">
    <name type="scientific">Cocleimonas flava</name>
    <dbReference type="NCBI Taxonomy" id="634765"/>
    <lineage>
        <taxon>Bacteria</taxon>
        <taxon>Pseudomonadati</taxon>
        <taxon>Pseudomonadota</taxon>
        <taxon>Gammaproteobacteria</taxon>
        <taxon>Thiotrichales</taxon>
        <taxon>Thiotrichaceae</taxon>
        <taxon>Cocleimonas</taxon>
    </lineage>
</organism>
<accession>A0A4R1F913</accession>
<evidence type="ECO:0000259" key="2">
    <source>
        <dbReference type="PROSITE" id="PS50234"/>
    </source>
</evidence>
<dbReference type="InterPro" id="IPR051928">
    <property type="entry name" value="NorD/CobT"/>
</dbReference>
<comment type="caution">
    <text evidence="3">The sequence shown here is derived from an EMBL/GenBank/DDBJ whole genome shotgun (WGS) entry which is preliminary data.</text>
</comment>
<evidence type="ECO:0000313" key="4">
    <source>
        <dbReference type="Proteomes" id="UP000294887"/>
    </source>
</evidence>
<dbReference type="CDD" id="cd01454">
    <property type="entry name" value="vWA_norD_type"/>
    <property type="match status" value="1"/>
</dbReference>
<evidence type="ECO:0000313" key="3">
    <source>
        <dbReference type="EMBL" id="TCJ88348.1"/>
    </source>
</evidence>
<feature type="domain" description="VWFA" evidence="2">
    <location>
        <begin position="434"/>
        <end position="615"/>
    </location>
</feature>
<proteinExistence type="predicted"/>
<dbReference type="AlphaFoldDB" id="A0A4R1F913"/>
<dbReference type="Proteomes" id="UP000294887">
    <property type="component" value="Unassembled WGS sequence"/>
</dbReference>
<dbReference type="InterPro" id="IPR036465">
    <property type="entry name" value="vWFA_dom_sf"/>
</dbReference>
<dbReference type="EMBL" id="SMFQ01000002">
    <property type="protein sequence ID" value="TCJ88348.1"/>
    <property type="molecule type" value="Genomic_DNA"/>
</dbReference>
<reference evidence="3 4" key="1">
    <citation type="submission" date="2019-03" db="EMBL/GenBank/DDBJ databases">
        <title>Genomic Encyclopedia of Type Strains, Phase IV (KMG-IV): sequencing the most valuable type-strain genomes for metagenomic binning, comparative biology and taxonomic classification.</title>
        <authorList>
            <person name="Goeker M."/>
        </authorList>
    </citation>
    <scope>NUCLEOTIDE SEQUENCE [LARGE SCALE GENOMIC DNA]</scope>
    <source>
        <strain evidence="3 4">DSM 24830</strain>
    </source>
</reference>
<evidence type="ECO:0000256" key="1">
    <source>
        <dbReference type="SAM" id="MobiDB-lite"/>
    </source>
</evidence>
<feature type="compositionally biased region" description="Basic and acidic residues" evidence="1">
    <location>
        <begin position="225"/>
        <end position="237"/>
    </location>
</feature>
<dbReference type="SUPFAM" id="SSF53300">
    <property type="entry name" value="vWA-like"/>
    <property type="match status" value="1"/>
</dbReference>
<dbReference type="PROSITE" id="PS50234">
    <property type="entry name" value="VWFA"/>
    <property type="match status" value="1"/>
</dbReference>
<dbReference type="InterPro" id="IPR002035">
    <property type="entry name" value="VWF_A"/>
</dbReference>
<dbReference type="PANTHER" id="PTHR41248:SF1">
    <property type="entry name" value="NORD PROTEIN"/>
    <property type="match status" value="1"/>
</dbReference>
<dbReference type="Pfam" id="PF00092">
    <property type="entry name" value="VWA"/>
    <property type="match status" value="1"/>
</dbReference>
<dbReference type="OrthoDB" id="9758211at2"/>
<dbReference type="RefSeq" id="WP_131904047.1">
    <property type="nucleotide sequence ID" value="NZ_BAAAFU010000008.1"/>
</dbReference>
<name>A0A4R1F913_9GAMM</name>
<gene>
    <name evidence="3" type="ORF">EV695_0191</name>
</gene>
<protein>
    <submittedName>
        <fullName evidence="3">Nitric oxide reductase NorD protein</fullName>
    </submittedName>
</protein>
<feature type="region of interest" description="Disordered" evidence="1">
    <location>
        <begin position="196"/>
        <end position="254"/>
    </location>
</feature>
<dbReference type="PANTHER" id="PTHR41248">
    <property type="entry name" value="NORD PROTEIN"/>
    <property type="match status" value="1"/>
</dbReference>
<dbReference type="Gene3D" id="3.40.50.410">
    <property type="entry name" value="von Willebrand factor, type A domain"/>
    <property type="match status" value="1"/>
</dbReference>
<keyword evidence="4" id="KW-1185">Reference proteome</keyword>
<sequence length="618" mass="71235">MLEEFVGETWHKFITKRADKSYPEAVVHLDEVRRTAGIFFRALGGEGGLRVENATDSEVHAKRTILQRIAGIADKTQYAWRDEETLRLPDSIALFPTRQLNLDLYLWLTALSVIDSNNATAKDWISRNQYCTLSTLAIWPGLKPRYDNLLQAHLQQRPDPKHLSKGEANQETAIQNALMDSDKAVQLQYAKRPPQPVPLWLHPSPPEEEFSNSIPPQDPDFDEAAQSKEQKKDQEKQQKRKQGKRTEMPDGNSGLMSFRLESLWSWAEYSKVDRTSTEDDDDNAMRTAEDMDSITVAQDSKTTSSKIKLDLDLPSSNYDDIVLGEGLPIDEWDYKQQRMQKDHCRLQTMVSRDAIPTELPERLRAQTHKVRRQFEVLKPQRVWKNRQNDGTELDLENYVNYLTDRKHGHVQSDTPVYRELRNQNRDLSCLLLADLSLSTDAHINNDSRVIDVIRDSLYLFSEALHATGDRFALHGFSSRNRNHVRFYNIKDFDENYNDEVRGHIDAVRPGYYTRMGAAIRHATEQLSKQATSQKLLLILTDGKPNDLDKYEGRYGIEDTRMAVLEAEKLGVRPFCVTIDEQAEDYLPYLFGSRSFVLIRNAAELPKKLPLLYLRLTKN</sequence>
<dbReference type="SMART" id="SM00327">
    <property type="entry name" value="VWA"/>
    <property type="match status" value="1"/>
</dbReference>